<dbReference type="EMBL" id="UZAH01030693">
    <property type="protein sequence ID" value="VDP11641.1"/>
    <property type="molecule type" value="Genomic_DNA"/>
</dbReference>
<organism evidence="3 4">
    <name type="scientific">Heligmosomoides polygyrus</name>
    <name type="common">Parasitic roundworm</name>
    <dbReference type="NCBI Taxonomy" id="6339"/>
    <lineage>
        <taxon>Eukaryota</taxon>
        <taxon>Metazoa</taxon>
        <taxon>Ecdysozoa</taxon>
        <taxon>Nematoda</taxon>
        <taxon>Chromadorea</taxon>
        <taxon>Rhabditida</taxon>
        <taxon>Rhabditina</taxon>
        <taxon>Rhabditomorpha</taxon>
        <taxon>Strongyloidea</taxon>
        <taxon>Heligmosomidae</taxon>
        <taxon>Heligmosomoides</taxon>
    </lineage>
</organism>
<accession>A0A3P8AM49</accession>
<feature type="region of interest" description="Disordered" evidence="1">
    <location>
        <begin position="119"/>
        <end position="165"/>
    </location>
</feature>
<dbReference type="AlphaFoldDB" id="A0A183G958"/>
<proteinExistence type="predicted"/>
<dbReference type="Proteomes" id="UP000050761">
    <property type="component" value="Unassembled WGS sequence"/>
</dbReference>
<evidence type="ECO:0000256" key="1">
    <source>
        <dbReference type="SAM" id="MobiDB-lite"/>
    </source>
</evidence>
<keyword evidence="3" id="KW-1185">Reference proteome</keyword>
<accession>A0A183G958</accession>
<name>A0A183G958_HELPZ</name>
<evidence type="ECO:0000313" key="4">
    <source>
        <dbReference type="WBParaSite" id="HPBE_0001845801-mRNA-1"/>
    </source>
</evidence>
<dbReference type="WBParaSite" id="HPBE_0001845801-mRNA-1">
    <property type="protein sequence ID" value="HPBE_0001845801-mRNA-1"/>
    <property type="gene ID" value="HPBE_0001845801"/>
</dbReference>
<reference evidence="4" key="2">
    <citation type="submission" date="2019-09" db="UniProtKB">
        <authorList>
            <consortium name="WormBaseParasite"/>
        </authorList>
    </citation>
    <scope>IDENTIFICATION</scope>
</reference>
<protein>
    <submittedName>
        <fullName evidence="2 4">Uncharacterized protein</fullName>
    </submittedName>
</protein>
<sequence>MDNRELREQLRDLRRQLREIQDAIPPLPDPLLYDRIVTLCWDNYHCTLETTRPEERLRHFRRTPTLVVRVAAAGEGDVITENAEFKEELQIDDAEGNNAADDDAEDGVEVDPHAEKEGLDARENAGDVANEAQQDAQMLEERHNDEQMQDEHQNPEVNRVDDDEARKRIEEEIRKIQQAIRNFDDIISQQENDRTCPP</sequence>
<gene>
    <name evidence="2" type="ORF">HPBE_LOCUS18457</name>
</gene>
<evidence type="ECO:0000313" key="2">
    <source>
        <dbReference type="EMBL" id="VDP11641.1"/>
    </source>
</evidence>
<reference evidence="2 3" key="1">
    <citation type="submission" date="2018-11" db="EMBL/GenBank/DDBJ databases">
        <authorList>
            <consortium name="Pathogen Informatics"/>
        </authorList>
    </citation>
    <scope>NUCLEOTIDE SEQUENCE [LARGE SCALE GENOMIC DNA]</scope>
</reference>
<evidence type="ECO:0000313" key="3">
    <source>
        <dbReference type="Proteomes" id="UP000050761"/>
    </source>
</evidence>
<feature type="compositionally biased region" description="Basic and acidic residues" evidence="1">
    <location>
        <begin position="139"/>
        <end position="165"/>
    </location>
</feature>